<dbReference type="RefSeq" id="WP_150948450.1">
    <property type="nucleotide sequence ID" value="NZ_VZRB01000008.1"/>
</dbReference>
<name>A0A6H9V1B3_9ACTN</name>
<evidence type="ECO:0000313" key="2">
    <source>
        <dbReference type="Proteomes" id="UP000442707"/>
    </source>
</evidence>
<organism evidence="1 2">
    <name type="scientific">Streptomyces luteolifulvus</name>
    <dbReference type="NCBI Taxonomy" id="2615112"/>
    <lineage>
        <taxon>Bacteria</taxon>
        <taxon>Bacillati</taxon>
        <taxon>Actinomycetota</taxon>
        <taxon>Actinomycetes</taxon>
        <taxon>Kitasatosporales</taxon>
        <taxon>Streptomycetaceae</taxon>
        <taxon>Streptomyces</taxon>
    </lineage>
</organism>
<reference evidence="1 2" key="1">
    <citation type="submission" date="2019-09" db="EMBL/GenBank/DDBJ databases">
        <title>Screening of Novel Bioactive Compounds from Soil-Associated.</title>
        <authorList>
            <person name="Zhao S."/>
        </authorList>
    </citation>
    <scope>NUCLEOTIDE SEQUENCE [LARGE SCALE GENOMIC DNA]</scope>
    <source>
        <strain evidence="1 2">HIT-DPA4</strain>
    </source>
</reference>
<dbReference type="AlphaFoldDB" id="A0A6H9V1B3"/>
<gene>
    <name evidence="1" type="ORF">F7R91_14460</name>
</gene>
<comment type="caution">
    <text evidence="1">The sequence shown here is derived from an EMBL/GenBank/DDBJ whole genome shotgun (WGS) entry which is preliminary data.</text>
</comment>
<proteinExistence type="predicted"/>
<evidence type="ECO:0000313" key="1">
    <source>
        <dbReference type="EMBL" id="KAB1146779.1"/>
    </source>
</evidence>
<keyword evidence="2" id="KW-1185">Reference proteome</keyword>
<dbReference type="Proteomes" id="UP000442707">
    <property type="component" value="Unassembled WGS sequence"/>
</dbReference>
<accession>A0A6H9V1B3</accession>
<protein>
    <submittedName>
        <fullName evidence="1">Uncharacterized protein</fullName>
    </submittedName>
</protein>
<sequence length="130" mass="14271">MTDLTQIRTHGEPADYRGPFEPVRAAIRTTTRLAECHRCEETAIPDLVHLVDDEGMPLCPNCTRHVGVALRRGLQALNQLAHAARQPGVHPAESLIWDWRAALAVARPEEFQLLQSAGQLLAAHNGRAAS</sequence>
<dbReference type="EMBL" id="VZRB01000008">
    <property type="protein sequence ID" value="KAB1146779.1"/>
    <property type="molecule type" value="Genomic_DNA"/>
</dbReference>